<accession>A0A839V3J8</accession>
<evidence type="ECO:0000256" key="3">
    <source>
        <dbReference type="RuleBase" id="RU000363"/>
    </source>
</evidence>
<dbReference type="InterPro" id="IPR020904">
    <property type="entry name" value="Sc_DH/Rdtase_CS"/>
</dbReference>
<dbReference type="CDD" id="cd05374">
    <property type="entry name" value="17beta-HSD-like_SDR_c"/>
    <property type="match status" value="1"/>
</dbReference>
<reference evidence="4 6" key="2">
    <citation type="submission" date="2020-08" db="EMBL/GenBank/DDBJ databases">
        <title>Genomic Encyclopedia of Type Strains, Phase III (KMG-III): the genomes of soil and plant-associated and newly described type strains.</title>
        <authorList>
            <person name="Whitman W."/>
        </authorList>
    </citation>
    <scope>NUCLEOTIDE SEQUENCE [LARGE SCALE GENOMIC DNA]</scope>
    <source>
        <strain evidence="4 6">CECT 8088</strain>
    </source>
</reference>
<protein>
    <submittedName>
        <fullName evidence="4">NAD(P)-dependent dehydrogenase (Short-subunit alcohol dehydrogenase family)</fullName>
    </submittedName>
    <submittedName>
        <fullName evidence="5">SDR family NAD(P)-dependent oxidoreductase</fullName>
    </submittedName>
</protein>
<dbReference type="SUPFAM" id="SSF51735">
    <property type="entry name" value="NAD(P)-binding Rossmann-fold domains"/>
    <property type="match status" value="1"/>
</dbReference>
<dbReference type="PANTHER" id="PTHR43976:SF16">
    <property type="entry name" value="SHORT-CHAIN DEHYDROGENASE_REDUCTASE FAMILY PROTEIN"/>
    <property type="match status" value="1"/>
</dbReference>
<dbReference type="PANTHER" id="PTHR43976">
    <property type="entry name" value="SHORT CHAIN DEHYDROGENASE"/>
    <property type="match status" value="1"/>
</dbReference>
<gene>
    <name evidence="4" type="ORF">FHR90_001897</name>
    <name evidence="5" type="ORF">HUK83_07985</name>
</gene>
<evidence type="ECO:0000313" key="4">
    <source>
        <dbReference type="EMBL" id="MBB3174061.1"/>
    </source>
</evidence>
<dbReference type="GO" id="GO:0016491">
    <property type="term" value="F:oxidoreductase activity"/>
    <property type="evidence" value="ECO:0007669"/>
    <property type="project" value="UniProtKB-KW"/>
</dbReference>
<comment type="similarity">
    <text evidence="1 3">Belongs to the short-chain dehydrogenases/reductases (SDR) family.</text>
</comment>
<dbReference type="Pfam" id="PF00106">
    <property type="entry name" value="adh_short"/>
    <property type="match status" value="1"/>
</dbReference>
<evidence type="ECO:0000256" key="2">
    <source>
        <dbReference type="ARBA" id="ARBA00023002"/>
    </source>
</evidence>
<evidence type="ECO:0000256" key="1">
    <source>
        <dbReference type="ARBA" id="ARBA00006484"/>
    </source>
</evidence>
<dbReference type="InterPro" id="IPR002347">
    <property type="entry name" value="SDR_fam"/>
</dbReference>
<proteinExistence type="inferred from homology"/>
<name>A0A839V3J8_9PROT</name>
<dbReference type="PRINTS" id="PR00080">
    <property type="entry name" value="SDRFAMILY"/>
</dbReference>
<sequence>MSVSDTRPVWFITGCSTGFGREFALQCLERGLRVVATARRLSNLDGLDAPSERLLKIELDVTDPSAITDAIARTREAFGRIDVLVNNAGYGYLTSAEEGEEAEIRAMFDANVFGLFAMTRAVLPLMRAQRSGTVVNISSIAGLVARAASSYYGASKYAVEGFTSGLHAEVAHLGIRAMAVEPGPFRTDWAGRSLRTTEVGIEDYRQSVGARLSGTAEISGRQQGDPVRAVTAIIEAASSDNPPLHLVLGAYAVDATRERWMQSIKELDTWEAVGRATDFPD</sequence>
<dbReference type="PROSITE" id="PS00061">
    <property type="entry name" value="ADH_SHORT"/>
    <property type="match status" value="1"/>
</dbReference>
<dbReference type="InterPro" id="IPR036291">
    <property type="entry name" value="NAD(P)-bd_dom_sf"/>
</dbReference>
<keyword evidence="2" id="KW-0560">Oxidoreductase</keyword>
<comment type="caution">
    <text evidence="4">The sequence shown here is derived from an EMBL/GenBank/DDBJ whole genome shotgun (WGS) entry which is preliminary data.</text>
</comment>
<dbReference type="EMBL" id="JACHXV010000006">
    <property type="protein sequence ID" value="MBB3174061.1"/>
    <property type="molecule type" value="Genomic_DNA"/>
</dbReference>
<evidence type="ECO:0000313" key="7">
    <source>
        <dbReference type="Proteomes" id="UP000565205"/>
    </source>
</evidence>
<dbReference type="PRINTS" id="PR00081">
    <property type="entry name" value="GDHRDH"/>
</dbReference>
<dbReference type="Proteomes" id="UP000565205">
    <property type="component" value="Unassembled WGS sequence"/>
</dbReference>
<reference evidence="5 7" key="1">
    <citation type="submission" date="2020-06" db="EMBL/GenBank/DDBJ databases">
        <title>Description of novel acetic acid bacteria.</title>
        <authorList>
            <person name="Sombolestani A."/>
        </authorList>
    </citation>
    <scope>NUCLEOTIDE SEQUENCE [LARGE SCALE GENOMIC DNA]</scope>
    <source>
        <strain evidence="5 7">LMG 26838</strain>
    </source>
</reference>
<dbReference type="EMBL" id="JABXXQ010000125">
    <property type="protein sequence ID" value="NVN30271.1"/>
    <property type="molecule type" value="Genomic_DNA"/>
</dbReference>
<dbReference type="NCBIfam" id="NF004824">
    <property type="entry name" value="PRK06180.1"/>
    <property type="match status" value="1"/>
</dbReference>
<dbReference type="AlphaFoldDB" id="A0A839V3J8"/>
<dbReference type="RefSeq" id="WP_176623670.1">
    <property type="nucleotide sequence ID" value="NZ_JABXXQ010000125.1"/>
</dbReference>
<dbReference type="InterPro" id="IPR051911">
    <property type="entry name" value="SDR_oxidoreductase"/>
</dbReference>
<dbReference type="Proteomes" id="UP000557688">
    <property type="component" value="Unassembled WGS sequence"/>
</dbReference>
<evidence type="ECO:0000313" key="5">
    <source>
        <dbReference type="EMBL" id="NVN30271.1"/>
    </source>
</evidence>
<dbReference type="Gene3D" id="3.40.50.720">
    <property type="entry name" value="NAD(P)-binding Rossmann-like Domain"/>
    <property type="match status" value="1"/>
</dbReference>
<evidence type="ECO:0000313" key="6">
    <source>
        <dbReference type="Proteomes" id="UP000557688"/>
    </source>
</evidence>
<keyword evidence="6" id="KW-1185">Reference proteome</keyword>
<organism evidence="4 6">
    <name type="scientific">Endobacter medicaginis</name>
    <dbReference type="NCBI Taxonomy" id="1181271"/>
    <lineage>
        <taxon>Bacteria</taxon>
        <taxon>Pseudomonadati</taxon>
        <taxon>Pseudomonadota</taxon>
        <taxon>Alphaproteobacteria</taxon>
        <taxon>Acetobacterales</taxon>
        <taxon>Acetobacteraceae</taxon>
        <taxon>Endobacter</taxon>
    </lineage>
</organism>